<name>A0A8X6IBI0_TRICU</name>
<gene>
    <name evidence="1" type="ORF">TNCT_580151</name>
</gene>
<proteinExistence type="predicted"/>
<keyword evidence="2" id="KW-1185">Reference proteome</keyword>
<dbReference type="AlphaFoldDB" id="A0A8X6IBI0"/>
<comment type="caution">
    <text evidence="1">The sequence shown here is derived from an EMBL/GenBank/DDBJ whole genome shotgun (WGS) entry which is preliminary data.</text>
</comment>
<dbReference type="Proteomes" id="UP000887116">
    <property type="component" value="Unassembled WGS sequence"/>
</dbReference>
<evidence type="ECO:0000313" key="1">
    <source>
        <dbReference type="EMBL" id="GFR18994.1"/>
    </source>
</evidence>
<reference evidence="1" key="1">
    <citation type="submission" date="2020-07" db="EMBL/GenBank/DDBJ databases">
        <title>Multicomponent nature underlies the extraordinary mechanical properties of spider dragline silk.</title>
        <authorList>
            <person name="Kono N."/>
            <person name="Nakamura H."/>
            <person name="Mori M."/>
            <person name="Yoshida Y."/>
            <person name="Ohtoshi R."/>
            <person name="Malay A.D."/>
            <person name="Moran D.A.P."/>
            <person name="Tomita M."/>
            <person name="Numata K."/>
            <person name="Arakawa K."/>
        </authorList>
    </citation>
    <scope>NUCLEOTIDE SEQUENCE</scope>
</reference>
<organism evidence="1 2">
    <name type="scientific">Trichonephila clavata</name>
    <name type="common">Joro spider</name>
    <name type="synonym">Nephila clavata</name>
    <dbReference type="NCBI Taxonomy" id="2740835"/>
    <lineage>
        <taxon>Eukaryota</taxon>
        <taxon>Metazoa</taxon>
        <taxon>Ecdysozoa</taxon>
        <taxon>Arthropoda</taxon>
        <taxon>Chelicerata</taxon>
        <taxon>Arachnida</taxon>
        <taxon>Araneae</taxon>
        <taxon>Araneomorphae</taxon>
        <taxon>Entelegynae</taxon>
        <taxon>Araneoidea</taxon>
        <taxon>Nephilidae</taxon>
        <taxon>Trichonephila</taxon>
    </lineage>
</organism>
<sequence length="80" mass="8768">MCYGGSTEGNSMQITNLRSAQYPLYRNVLLKCGVCSEITRAGDGFPEIFKKGRASQMEAGLGRSPCGTKDWIVALRSHPR</sequence>
<evidence type="ECO:0000313" key="2">
    <source>
        <dbReference type="Proteomes" id="UP000887116"/>
    </source>
</evidence>
<protein>
    <submittedName>
        <fullName evidence="1">Uncharacterized protein</fullName>
    </submittedName>
</protein>
<dbReference type="EMBL" id="BMAO01037616">
    <property type="protein sequence ID" value="GFR18994.1"/>
    <property type="molecule type" value="Genomic_DNA"/>
</dbReference>
<accession>A0A8X6IBI0</accession>